<dbReference type="GO" id="GO:0016787">
    <property type="term" value="F:hydrolase activity"/>
    <property type="evidence" value="ECO:0007669"/>
    <property type="project" value="InterPro"/>
</dbReference>
<reference evidence="2 3" key="1">
    <citation type="submission" date="2018-01" db="EMBL/GenBank/DDBJ databases">
        <title>Draft genome sequence of Paucibacter aquatile CR182 isolated from freshwater of the Nakdong River.</title>
        <authorList>
            <person name="Choi A."/>
            <person name="Chung E.J."/>
        </authorList>
    </citation>
    <scope>NUCLEOTIDE SEQUENCE [LARGE SCALE GENOMIC DNA]</scope>
    <source>
        <strain evidence="2 3">CR182</strain>
    </source>
</reference>
<gene>
    <name evidence="2" type="ORF">C1O66_20410</name>
</gene>
<proteinExistence type="predicted"/>
<evidence type="ECO:0000313" key="2">
    <source>
        <dbReference type="EMBL" id="PND36097.1"/>
    </source>
</evidence>
<dbReference type="InterPro" id="IPR051049">
    <property type="entry name" value="Dienelactone_hydrolase-like"/>
</dbReference>
<dbReference type="Pfam" id="PF01738">
    <property type="entry name" value="DLH"/>
    <property type="match status" value="1"/>
</dbReference>
<dbReference type="EMBL" id="POSP01000004">
    <property type="protein sequence ID" value="PND36097.1"/>
    <property type="molecule type" value="Genomic_DNA"/>
</dbReference>
<name>A0A2N8KRK5_9BURK</name>
<dbReference type="Gene3D" id="3.40.50.1820">
    <property type="entry name" value="alpha/beta hydrolase"/>
    <property type="match status" value="1"/>
</dbReference>
<dbReference type="InterPro" id="IPR002925">
    <property type="entry name" value="Dienelactn_hydro"/>
</dbReference>
<dbReference type="SUPFAM" id="SSF53474">
    <property type="entry name" value="alpha/beta-Hydrolases"/>
    <property type="match status" value="1"/>
</dbReference>
<dbReference type="PANTHER" id="PTHR46623:SF6">
    <property type="entry name" value="ALPHA_BETA-HYDROLASES SUPERFAMILY PROTEIN"/>
    <property type="match status" value="1"/>
</dbReference>
<protein>
    <submittedName>
        <fullName evidence="2">Carboxymethylenebutenolidase</fullName>
    </submittedName>
</protein>
<dbReference type="Proteomes" id="UP000235916">
    <property type="component" value="Unassembled WGS sequence"/>
</dbReference>
<feature type="domain" description="Dienelactone hydrolase" evidence="1">
    <location>
        <begin position="17"/>
        <end position="218"/>
    </location>
</feature>
<accession>A0A2N8KRK5</accession>
<organism evidence="2 3">
    <name type="scientific">Kinneretia aquatilis</name>
    <dbReference type="NCBI Taxonomy" id="2070761"/>
    <lineage>
        <taxon>Bacteria</taxon>
        <taxon>Pseudomonadati</taxon>
        <taxon>Pseudomonadota</taxon>
        <taxon>Betaproteobacteria</taxon>
        <taxon>Burkholderiales</taxon>
        <taxon>Sphaerotilaceae</taxon>
        <taxon>Roseateles</taxon>
    </lineage>
</organism>
<keyword evidence="3" id="KW-1185">Reference proteome</keyword>
<dbReference type="PANTHER" id="PTHR46623">
    <property type="entry name" value="CARBOXYMETHYLENEBUTENOLIDASE-RELATED"/>
    <property type="match status" value="1"/>
</dbReference>
<dbReference type="InterPro" id="IPR029058">
    <property type="entry name" value="AB_hydrolase_fold"/>
</dbReference>
<dbReference type="RefSeq" id="WP_102769873.1">
    <property type="nucleotide sequence ID" value="NZ_POSP01000004.1"/>
</dbReference>
<dbReference type="AlphaFoldDB" id="A0A2N8KRK5"/>
<evidence type="ECO:0000259" key="1">
    <source>
        <dbReference type="Pfam" id="PF01738"/>
    </source>
</evidence>
<dbReference type="OrthoDB" id="62567at2"/>
<sequence>MAQMIEFQRPDGAHSPAYLALASRPDAPGLILLQEWWGLNDNIRATADRYAAAGFHTLAPDLYRGRQASDADEASHLMSGLSFADATHQDLAGALRHLREHCGSPKVGVSGFCMGGALSVAAAVHVQGLSAASCFYGIPPADFAAPQDVAIPFQGHYADIDDWCTPEAVRAFVAQLPPGAEIHHYPAAHGFFNSSRAHVYDAACAEQAWQRTLTFLRARLG</sequence>
<comment type="caution">
    <text evidence="2">The sequence shown here is derived from an EMBL/GenBank/DDBJ whole genome shotgun (WGS) entry which is preliminary data.</text>
</comment>
<evidence type="ECO:0000313" key="3">
    <source>
        <dbReference type="Proteomes" id="UP000235916"/>
    </source>
</evidence>